<dbReference type="Pfam" id="PF03088">
    <property type="entry name" value="Str_synth"/>
    <property type="match status" value="1"/>
</dbReference>
<evidence type="ECO:0000256" key="3">
    <source>
        <dbReference type="ARBA" id="ARBA00023180"/>
    </source>
</evidence>
<dbReference type="GO" id="GO:0012505">
    <property type="term" value="C:endomembrane system"/>
    <property type="evidence" value="ECO:0007669"/>
    <property type="project" value="TreeGrafter"/>
</dbReference>
<organism evidence="5 6">
    <name type="scientific">Solihabitans fulvus</name>
    <dbReference type="NCBI Taxonomy" id="1892852"/>
    <lineage>
        <taxon>Bacteria</taxon>
        <taxon>Bacillati</taxon>
        <taxon>Actinomycetota</taxon>
        <taxon>Actinomycetes</taxon>
        <taxon>Pseudonocardiales</taxon>
        <taxon>Pseudonocardiaceae</taxon>
        <taxon>Solihabitans</taxon>
    </lineage>
</organism>
<dbReference type="SUPFAM" id="SSF63829">
    <property type="entry name" value="Calcium-dependent phosphotriesterase"/>
    <property type="match status" value="1"/>
</dbReference>
<evidence type="ECO:0000259" key="4">
    <source>
        <dbReference type="Pfam" id="PF03088"/>
    </source>
</evidence>
<dbReference type="InterPro" id="IPR011042">
    <property type="entry name" value="6-blade_b-propeller_TolB-like"/>
</dbReference>
<keyword evidence="3" id="KW-0325">Glycoprotein</keyword>
<dbReference type="GO" id="GO:0016787">
    <property type="term" value="F:hydrolase activity"/>
    <property type="evidence" value="ECO:0007669"/>
    <property type="project" value="TreeGrafter"/>
</dbReference>
<keyword evidence="6" id="KW-1185">Reference proteome</keyword>
<evidence type="ECO:0000256" key="2">
    <source>
        <dbReference type="ARBA" id="ARBA00022553"/>
    </source>
</evidence>
<dbReference type="PANTHER" id="PTHR10426:SF88">
    <property type="entry name" value="ADIPOCYTE PLASMA MEMBRANE-ASSOCIATED PROTEIN HEMOMUCIN-RELATED"/>
    <property type="match status" value="1"/>
</dbReference>
<proteinExistence type="inferred from homology"/>
<dbReference type="Proteomes" id="UP000323454">
    <property type="component" value="Unassembled WGS sequence"/>
</dbReference>
<dbReference type="AlphaFoldDB" id="A0A5B2XUW0"/>
<reference evidence="5 6" key="1">
    <citation type="submission" date="2019-09" db="EMBL/GenBank/DDBJ databases">
        <title>Goodfellowia gen. nov., a new genus of the Pseudonocardineae related to Actinoalloteichus, containing Goodfellowia coeruleoviolacea gen. nov., comb. nov. gen. nov., comb. nov.</title>
        <authorList>
            <person name="Labeda D."/>
        </authorList>
    </citation>
    <scope>NUCLEOTIDE SEQUENCE [LARGE SCALE GENOMIC DNA]</scope>
    <source>
        <strain evidence="5 6">AN110305</strain>
    </source>
</reference>
<gene>
    <name evidence="5" type="ORF">F0L68_02275</name>
</gene>
<comment type="similarity">
    <text evidence="1">Belongs to the strictosidine synthase family.</text>
</comment>
<protein>
    <submittedName>
        <fullName evidence="5">SMP-30/gluconolactonase/LRE family protein</fullName>
    </submittedName>
</protein>
<accession>A0A5B2XUW0</accession>
<name>A0A5B2XUW0_9PSEU</name>
<evidence type="ECO:0000313" key="6">
    <source>
        <dbReference type="Proteomes" id="UP000323454"/>
    </source>
</evidence>
<dbReference type="PANTHER" id="PTHR10426">
    <property type="entry name" value="STRICTOSIDINE SYNTHASE-RELATED"/>
    <property type="match status" value="1"/>
</dbReference>
<evidence type="ECO:0000256" key="1">
    <source>
        <dbReference type="ARBA" id="ARBA00009191"/>
    </source>
</evidence>
<comment type="caution">
    <text evidence="5">The sequence shown here is derived from an EMBL/GenBank/DDBJ whole genome shotgun (WGS) entry which is preliminary data.</text>
</comment>
<dbReference type="InterPro" id="IPR018119">
    <property type="entry name" value="Strictosidine_synth_cons-reg"/>
</dbReference>
<sequence>MRLIPINGRGPEDIAVDADGDLLTGVADGRILRVDPDGSRIATVADTGGRPLGIEIAKDGHLVVCDARRGLLTVDPRTGTVRTLVDRVDGERMLLCDNATVLPDGTIYFTDSSRTHDLAHYSGDLLAHRGTGRLLRRDPDGSVTVLLTRLQFANGVTASADGSYVAVAETGGYRITRLWLGGPHAGEADVLADDLPGFPDNLSTGRHDTIWAALPQPRNPALALLHRVPPTARRAAAPIAAALAKRPPRTSGLLGLDGAGRITRHVRLVGGGYRSVTGVRQHDDLLYLGSLVESAIAVLDVPIERRTTVNTRLAT</sequence>
<dbReference type="Pfam" id="PF20067">
    <property type="entry name" value="SSL_N"/>
    <property type="match status" value="1"/>
</dbReference>
<dbReference type="EMBL" id="VUOB01000002">
    <property type="protein sequence ID" value="KAA2266584.1"/>
    <property type="molecule type" value="Genomic_DNA"/>
</dbReference>
<reference evidence="5 6" key="2">
    <citation type="submission" date="2019-09" db="EMBL/GenBank/DDBJ databases">
        <authorList>
            <person name="Jin C."/>
        </authorList>
    </citation>
    <scope>NUCLEOTIDE SEQUENCE [LARGE SCALE GENOMIC DNA]</scope>
    <source>
        <strain evidence="5 6">AN110305</strain>
    </source>
</reference>
<dbReference type="Gene3D" id="2.120.10.30">
    <property type="entry name" value="TolB, C-terminal domain"/>
    <property type="match status" value="1"/>
</dbReference>
<feature type="domain" description="Strictosidine synthase conserved region" evidence="4">
    <location>
        <begin position="98"/>
        <end position="182"/>
    </location>
</feature>
<dbReference type="OrthoDB" id="3332247at2"/>
<evidence type="ECO:0000313" key="5">
    <source>
        <dbReference type="EMBL" id="KAA2266584.1"/>
    </source>
</evidence>
<keyword evidence="2" id="KW-0597">Phosphoprotein</keyword>
<dbReference type="RefSeq" id="WP_149847691.1">
    <property type="nucleotide sequence ID" value="NZ_VUOB01000002.1"/>
</dbReference>